<dbReference type="HOGENOM" id="CLU_1329137_0_0_1"/>
<dbReference type="STRING" id="1287681.M7T1X6"/>
<name>M7T1X6_EUTLA</name>
<reference evidence="3" key="1">
    <citation type="journal article" date="2013" name="Genome Announc.">
        <title>Draft genome sequence of the grapevine dieback fungus Eutypa lata UCR-EL1.</title>
        <authorList>
            <person name="Blanco-Ulate B."/>
            <person name="Rolshausen P.E."/>
            <person name="Cantu D."/>
        </authorList>
    </citation>
    <scope>NUCLEOTIDE SEQUENCE [LARGE SCALE GENOMIC DNA]</scope>
    <source>
        <strain evidence="3">UCR-EL1</strain>
    </source>
</reference>
<feature type="compositionally biased region" description="Low complexity" evidence="1">
    <location>
        <begin position="117"/>
        <end position="131"/>
    </location>
</feature>
<feature type="region of interest" description="Disordered" evidence="1">
    <location>
        <begin position="38"/>
        <end position="162"/>
    </location>
</feature>
<feature type="compositionally biased region" description="Basic and acidic residues" evidence="1">
    <location>
        <begin position="38"/>
        <end position="49"/>
    </location>
</feature>
<accession>M7T1X6</accession>
<gene>
    <name evidence="2" type="ORF">UCREL1_9217</name>
</gene>
<dbReference type="AlphaFoldDB" id="M7T1X6"/>
<feature type="compositionally biased region" description="Low complexity" evidence="1">
    <location>
        <begin position="100"/>
        <end position="110"/>
    </location>
</feature>
<dbReference type="EMBL" id="KB707155">
    <property type="protein sequence ID" value="EMR63821.1"/>
    <property type="molecule type" value="Genomic_DNA"/>
</dbReference>
<dbReference type="KEGG" id="ela:UCREL1_9217"/>
<protein>
    <submittedName>
        <fullName evidence="2">Uncharacterized protein</fullName>
    </submittedName>
</protein>
<sequence>MATELADAVTALHLDLPAIPELQPKPDVPDLAAFTDKDERKQVEKESKRQQKAYEQAVKAREKAIRERQKLIDKREKKKLQEAEKKRKEELKLKKKEDAAAVAAASSSAATPSSPGAQAPDAEDATTTAPTEPQPGPMRGATADAPAEEFLGPDGKKRKERNFCSLPKTHKVNNQLDPKWVKVFMKDMDEVGAHTGLFFPGKHYDSLVGDVVDVIVGWVQEDATKRAILAMN</sequence>
<dbReference type="eggNOG" id="ENOG502RY95">
    <property type="taxonomic scope" value="Eukaryota"/>
</dbReference>
<dbReference type="PANTHER" id="PTHR47842">
    <property type="entry name" value="EXPRESSED PROTEIN"/>
    <property type="match status" value="1"/>
</dbReference>
<dbReference type="PANTHER" id="PTHR47842:SF3">
    <property type="entry name" value="DUF676 DOMAIN-CONTAINING PROTEIN"/>
    <property type="match status" value="1"/>
</dbReference>
<evidence type="ECO:0000313" key="3">
    <source>
        <dbReference type="Proteomes" id="UP000012174"/>
    </source>
</evidence>
<keyword evidence="3" id="KW-1185">Reference proteome</keyword>
<feature type="compositionally biased region" description="Basic and acidic residues" evidence="1">
    <location>
        <begin position="58"/>
        <end position="99"/>
    </location>
</feature>
<organism evidence="2 3">
    <name type="scientific">Eutypa lata (strain UCR-EL1)</name>
    <name type="common">Grapevine dieback disease fungus</name>
    <name type="synonym">Eutypa armeniacae</name>
    <dbReference type="NCBI Taxonomy" id="1287681"/>
    <lineage>
        <taxon>Eukaryota</taxon>
        <taxon>Fungi</taxon>
        <taxon>Dikarya</taxon>
        <taxon>Ascomycota</taxon>
        <taxon>Pezizomycotina</taxon>
        <taxon>Sordariomycetes</taxon>
        <taxon>Xylariomycetidae</taxon>
        <taxon>Xylariales</taxon>
        <taxon>Diatrypaceae</taxon>
        <taxon>Eutypa</taxon>
    </lineage>
</organism>
<dbReference type="Proteomes" id="UP000012174">
    <property type="component" value="Unassembled WGS sequence"/>
</dbReference>
<proteinExistence type="predicted"/>
<evidence type="ECO:0000256" key="1">
    <source>
        <dbReference type="SAM" id="MobiDB-lite"/>
    </source>
</evidence>
<evidence type="ECO:0000313" key="2">
    <source>
        <dbReference type="EMBL" id="EMR63821.1"/>
    </source>
</evidence>
<dbReference type="OrthoDB" id="3248508at2759"/>